<evidence type="ECO:0000256" key="1">
    <source>
        <dbReference type="SAM" id="MobiDB-lite"/>
    </source>
</evidence>
<proteinExistence type="predicted"/>
<comment type="caution">
    <text evidence="2">The sequence shown here is derived from an EMBL/GenBank/DDBJ whole genome shotgun (WGS) entry which is preliminary data.</text>
</comment>
<accession>A0AA88KL16</accession>
<evidence type="ECO:0000313" key="2">
    <source>
        <dbReference type="EMBL" id="KAG2383150.1"/>
    </source>
</evidence>
<sequence length="630" mass="69764">MGSALFKFSCSKVSDSNVHDHCRDNKPRKKVEKTIRTSSTPSSLSFRVKPSNKDINSSSTPALMNLCPSVPTLNDVTNAENASSGSKSTNGSPRRSNRIVPLTSSELQPPRQPESSPLQATLSFRTPSLIATSKLKTKASSFVDMKKHVDLLSPIVNIDPTTQPSNTMKYDDSSYFDNYNTLSPKPIDQAVLQKVMTRNPSAGNVLRESLEVFRFGAVQQYIDNEEDLPMDDDEIKSVETVSTTSSSTVEVEIFNHSASKGLLKTKSSYRLERTGSGIKKPQLSSFHRYHTVSDIHRALVEEHQMKALSKHSSVASIKSKHGQKQRDSLDSQGTTSSGTGTSGSGSLVRSPTPRIGKNKRVDAKVNGKEALLFSHTIPEERHLVASMSLNNLFSNKTNSSTTTKILGPVSKADQERKLLRNFSSNQIITSSLVTKEKHLSQSSQDLLRDLKKSSTPKALKKTSSFKSTTSNTSTVSKDEILNRVFNTAPSRPTLPSIKRKKKESRLIIDPKTGSIKYTDEEDLSSEKSSLYTTRSDFSSLTPSDETRTNYGNSDIVINIQEPKEAPEIIPKSAPNVTLRQLKLQKIQKLKEQKETEEMIIAYIMDEKYSDAEINNYLGLSIGSHEFMDIF</sequence>
<organism evidence="2 3">
    <name type="scientific">Naegleria lovaniensis</name>
    <name type="common">Amoeba</name>
    <dbReference type="NCBI Taxonomy" id="51637"/>
    <lineage>
        <taxon>Eukaryota</taxon>
        <taxon>Discoba</taxon>
        <taxon>Heterolobosea</taxon>
        <taxon>Tetramitia</taxon>
        <taxon>Eutetramitia</taxon>
        <taxon>Vahlkampfiidae</taxon>
        <taxon>Naegleria</taxon>
    </lineage>
</organism>
<feature type="compositionally biased region" description="Polar residues" evidence="1">
    <location>
        <begin position="36"/>
        <end position="45"/>
    </location>
</feature>
<feature type="region of interest" description="Disordered" evidence="1">
    <location>
        <begin position="310"/>
        <end position="362"/>
    </location>
</feature>
<gene>
    <name evidence="2" type="ORF">C9374_004487</name>
</gene>
<feature type="compositionally biased region" description="Polar residues" evidence="1">
    <location>
        <begin position="53"/>
        <end position="62"/>
    </location>
</feature>
<dbReference type="Proteomes" id="UP000816034">
    <property type="component" value="Unassembled WGS sequence"/>
</dbReference>
<feature type="compositionally biased region" description="Polar residues" evidence="1">
    <location>
        <begin position="71"/>
        <end position="94"/>
    </location>
</feature>
<dbReference type="GeneID" id="68096942"/>
<evidence type="ECO:0000313" key="3">
    <source>
        <dbReference type="Proteomes" id="UP000816034"/>
    </source>
</evidence>
<dbReference type="RefSeq" id="XP_044548829.1">
    <property type="nucleotide sequence ID" value="XM_044694131.1"/>
</dbReference>
<feature type="compositionally biased region" description="Low complexity" evidence="1">
    <location>
        <begin position="461"/>
        <end position="472"/>
    </location>
</feature>
<dbReference type="AlphaFoldDB" id="A0AA88KL16"/>
<protein>
    <submittedName>
        <fullName evidence="2">Uncharacterized protein</fullName>
    </submittedName>
</protein>
<feature type="region of interest" description="Disordered" evidence="1">
    <location>
        <begin position="17"/>
        <end position="121"/>
    </location>
</feature>
<keyword evidence="3" id="KW-1185">Reference proteome</keyword>
<dbReference type="EMBL" id="PYSW02000021">
    <property type="protein sequence ID" value="KAG2383150.1"/>
    <property type="molecule type" value="Genomic_DNA"/>
</dbReference>
<feature type="compositionally biased region" description="Polar residues" evidence="1">
    <location>
        <begin position="102"/>
        <end position="121"/>
    </location>
</feature>
<reference evidence="2 3" key="1">
    <citation type="journal article" date="2018" name="BMC Genomics">
        <title>The genome of Naegleria lovaniensis, the basis for a comparative approach to unravel pathogenicity factors of the human pathogenic amoeba N. fowleri.</title>
        <authorList>
            <person name="Liechti N."/>
            <person name="Schurch N."/>
            <person name="Bruggmann R."/>
            <person name="Wittwer M."/>
        </authorList>
    </citation>
    <scope>NUCLEOTIDE SEQUENCE [LARGE SCALE GENOMIC DNA]</scope>
    <source>
        <strain evidence="2 3">ATCC 30569</strain>
    </source>
</reference>
<name>A0AA88KL16_NAELO</name>
<feature type="region of interest" description="Disordered" evidence="1">
    <location>
        <begin position="444"/>
        <end position="472"/>
    </location>
</feature>